<sequence>MLNVEIAGVMVSDTAMIVSGRTVQPGSPAGAGWLKLCPFCEAELPPQAVVRPGHCGGAECQQAHVRLLQHRKEVMWQEGYRTRAAEYAVQFGAERAVLVPFQNEALVPLPKTRRAEFLTHLRQIVAEAFGAAVPDEMVEGEVQTEQALDRAACATCQGFCCRQGAARNAFLYAHTISEQRSREPELTAEKVMERYEASLPEVSVDGSCVFHGGQGCVLPRQWRGETCNQFHCKEIYTAADVLEEIGGGAVLVVGERDGEARALGHLDEAGNWTHGGYL</sequence>
<keyword evidence="2" id="KW-1185">Reference proteome</keyword>
<dbReference type="Proteomes" id="UP000464495">
    <property type="component" value="Chromosome"/>
</dbReference>
<evidence type="ECO:0000313" key="2">
    <source>
        <dbReference type="Proteomes" id="UP000464495"/>
    </source>
</evidence>
<dbReference type="AlphaFoldDB" id="A0A6P1SWB6"/>
<protein>
    <submittedName>
        <fullName evidence="1">Uncharacterized protein</fullName>
    </submittedName>
</protein>
<gene>
    <name evidence="1" type="ORF">GO499_07015</name>
</gene>
<name>A0A6P1SWB6_9RHOB</name>
<evidence type="ECO:0000313" key="1">
    <source>
        <dbReference type="EMBL" id="QHQ34964.1"/>
    </source>
</evidence>
<accession>A0A6P1SWB6</accession>
<reference evidence="1 2" key="1">
    <citation type="submission" date="2019-12" db="EMBL/GenBank/DDBJ databases">
        <title>Complete genome sequence of Algicella marina strain 9Alg 56(T) isolated from the red alga Tichocarpus crinitus.</title>
        <authorList>
            <person name="Kim S.-G."/>
            <person name="Nedashkovskaya O.I."/>
        </authorList>
    </citation>
    <scope>NUCLEOTIDE SEQUENCE [LARGE SCALE GENOMIC DNA]</scope>
    <source>
        <strain evidence="1 2">9Alg 56</strain>
    </source>
</reference>
<dbReference type="RefSeq" id="WP_161861529.1">
    <property type="nucleotide sequence ID" value="NZ_CP046620.1"/>
</dbReference>
<proteinExistence type="predicted"/>
<organism evidence="1 2">
    <name type="scientific">Algicella marina</name>
    <dbReference type="NCBI Taxonomy" id="2683284"/>
    <lineage>
        <taxon>Bacteria</taxon>
        <taxon>Pseudomonadati</taxon>
        <taxon>Pseudomonadota</taxon>
        <taxon>Alphaproteobacteria</taxon>
        <taxon>Rhodobacterales</taxon>
        <taxon>Paracoccaceae</taxon>
        <taxon>Algicella</taxon>
    </lineage>
</organism>
<dbReference type="EMBL" id="CP046620">
    <property type="protein sequence ID" value="QHQ34964.1"/>
    <property type="molecule type" value="Genomic_DNA"/>
</dbReference>
<dbReference type="KEGG" id="amaq:GO499_07015"/>